<sequence length="264" mass="29811">MKLLKSGKCLIIDNKLNYLQGSEWLGMNKKYLVLCWAMVLAFVVMCSSTVMANSNERTVQINPLNGYKIDANAPAVFESLTPDQVEIVQQDGRTVELNLHGEGDGYLAIHYRSGYEFIYHFIIKKEADDASKQRADDIARQVLDLVNEERCKAGVTPLRFSAELQSAAAIRAEELTRKYSHTRPDGTKFSTVLPDGKYTLGENIACGSSTAARVVELWMNSPGHRANILRSDYSELGVGYMYNENSGQRHYWVQLFRHPMPVRH</sequence>
<protein>
    <submittedName>
        <fullName evidence="3">CAP domain-containing protein</fullName>
    </submittedName>
</protein>
<name>A0A6I2UB20_9FIRM</name>
<comment type="caution">
    <text evidence="3">The sequence shown here is derived from an EMBL/GenBank/DDBJ whole genome shotgun (WGS) entry which is preliminary data.</text>
</comment>
<evidence type="ECO:0000313" key="4">
    <source>
        <dbReference type="Proteomes" id="UP000433181"/>
    </source>
</evidence>
<keyword evidence="1" id="KW-0472">Membrane</keyword>
<evidence type="ECO:0000256" key="1">
    <source>
        <dbReference type="SAM" id="Phobius"/>
    </source>
</evidence>
<dbReference type="Gene3D" id="3.40.33.10">
    <property type="entry name" value="CAP"/>
    <property type="match status" value="1"/>
</dbReference>
<keyword evidence="1" id="KW-0812">Transmembrane</keyword>
<dbReference type="PANTHER" id="PTHR31157">
    <property type="entry name" value="SCP DOMAIN-CONTAINING PROTEIN"/>
    <property type="match status" value="1"/>
</dbReference>
<keyword evidence="4" id="KW-1185">Reference proteome</keyword>
<accession>A0A6I2UB20</accession>
<dbReference type="Proteomes" id="UP000433181">
    <property type="component" value="Unassembled WGS sequence"/>
</dbReference>
<dbReference type="EMBL" id="VUNR01000011">
    <property type="protein sequence ID" value="MSU08713.1"/>
    <property type="molecule type" value="Genomic_DNA"/>
</dbReference>
<dbReference type="AlphaFoldDB" id="A0A6I2UB20"/>
<dbReference type="PANTHER" id="PTHR31157:SF1">
    <property type="entry name" value="SCP DOMAIN-CONTAINING PROTEIN"/>
    <property type="match status" value="1"/>
</dbReference>
<evidence type="ECO:0000259" key="2">
    <source>
        <dbReference type="Pfam" id="PF00188"/>
    </source>
</evidence>
<feature type="transmembrane region" description="Helical" evidence="1">
    <location>
        <begin position="31"/>
        <end position="52"/>
    </location>
</feature>
<gene>
    <name evidence="3" type="ORF">FYJ84_06925</name>
</gene>
<dbReference type="InterPro" id="IPR035940">
    <property type="entry name" value="CAP_sf"/>
</dbReference>
<reference evidence="3 4" key="1">
    <citation type="submission" date="2019-08" db="EMBL/GenBank/DDBJ databases">
        <title>In-depth cultivation of the pig gut microbiome towards novel bacterial diversity and tailored functional studies.</title>
        <authorList>
            <person name="Wylensek D."/>
            <person name="Hitch T.C.A."/>
            <person name="Clavel T."/>
        </authorList>
    </citation>
    <scope>NUCLEOTIDE SEQUENCE [LARGE SCALE GENOMIC DNA]</scope>
    <source>
        <strain evidence="3 4">WCA-693-APC-5D-A</strain>
    </source>
</reference>
<evidence type="ECO:0000313" key="3">
    <source>
        <dbReference type="EMBL" id="MSU08713.1"/>
    </source>
</evidence>
<feature type="domain" description="SCP" evidence="2">
    <location>
        <begin position="143"/>
        <end position="256"/>
    </location>
</feature>
<organism evidence="3 4">
    <name type="scientific">Anaerovibrio slackiae</name>
    <dbReference type="NCBI Taxonomy" id="2652309"/>
    <lineage>
        <taxon>Bacteria</taxon>
        <taxon>Bacillati</taxon>
        <taxon>Bacillota</taxon>
        <taxon>Negativicutes</taxon>
        <taxon>Selenomonadales</taxon>
        <taxon>Selenomonadaceae</taxon>
        <taxon>Anaerovibrio</taxon>
    </lineage>
</organism>
<proteinExistence type="predicted"/>
<dbReference type="Pfam" id="PF00188">
    <property type="entry name" value="CAP"/>
    <property type="match status" value="1"/>
</dbReference>
<keyword evidence="1" id="KW-1133">Transmembrane helix</keyword>
<dbReference type="CDD" id="cd05379">
    <property type="entry name" value="CAP_bacterial"/>
    <property type="match status" value="1"/>
</dbReference>
<dbReference type="SUPFAM" id="SSF55797">
    <property type="entry name" value="PR-1-like"/>
    <property type="match status" value="1"/>
</dbReference>
<dbReference type="InterPro" id="IPR014044">
    <property type="entry name" value="CAP_dom"/>
</dbReference>